<gene>
    <name evidence="1" type="ordered locus">S70_19710</name>
</gene>
<reference evidence="2" key="2">
    <citation type="submission" date="2012-04" db="EMBL/GenBank/DDBJ databases">
        <title>Complete genome sequence of Providencia stuartii clinical isolate MRSN 2154.</title>
        <authorList>
            <person name="Clifford R.J."/>
            <person name="Hang J."/>
            <person name="Riley M.C."/>
            <person name="Onmus-Leone F."/>
            <person name="Kuschner R.A."/>
            <person name="Lesho E.P."/>
            <person name="Waterman P.E."/>
        </authorList>
    </citation>
    <scope>NUCLEOTIDE SEQUENCE [LARGE SCALE GENOMIC DNA]</scope>
    <source>
        <strain evidence="2">MRSN 2154</strain>
    </source>
</reference>
<organism evidence="1 2">
    <name type="scientific">Providencia stuartii (strain MRSN 2154)</name>
    <dbReference type="NCBI Taxonomy" id="1157951"/>
    <lineage>
        <taxon>Bacteria</taxon>
        <taxon>Pseudomonadati</taxon>
        <taxon>Pseudomonadota</taxon>
        <taxon>Gammaproteobacteria</taxon>
        <taxon>Enterobacterales</taxon>
        <taxon>Morganellaceae</taxon>
        <taxon>Providencia</taxon>
    </lineage>
</organism>
<evidence type="ECO:0000313" key="2">
    <source>
        <dbReference type="Proteomes" id="UP000005012"/>
    </source>
</evidence>
<evidence type="ECO:0000313" key="1">
    <source>
        <dbReference type="EMBL" id="AFH95735.1"/>
    </source>
</evidence>
<evidence type="ECO:0008006" key="3">
    <source>
        <dbReference type="Google" id="ProtNLM"/>
    </source>
</evidence>
<name>A0A140NRI4_PROSM</name>
<dbReference type="RefSeq" id="WP_004919249.1">
    <property type="nucleotide sequence ID" value="NC_017731.1"/>
</dbReference>
<proteinExistence type="predicted"/>
<dbReference type="PATRIC" id="fig|1157951.4.peg.3963"/>
<dbReference type="GeneID" id="93519539"/>
<accession>A0A140NRI4</accession>
<reference evidence="1 2" key="1">
    <citation type="journal article" date="2012" name="J. Bacteriol.">
        <title>Complete Genome Sequence of Providencia stuartii Clinical Isolate MRSN 2154.</title>
        <authorList>
            <person name="Clifford R.J."/>
            <person name="Hang J."/>
            <person name="Riley M.C."/>
            <person name="Onmus-Leone F."/>
            <person name="Kuschner R.A."/>
            <person name="Lesho E.P."/>
            <person name="Waterman P.E."/>
        </authorList>
    </citation>
    <scope>NUCLEOTIDE SEQUENCE [LARGE SCALE GENOMIC DNA]</scope>
    <source>
        <strain evidence="1 2">MRSN 2154</strain>
    </source>
</reference>
<dbReference type="AlphaFoldDB" id="A0A140NRI4"/>
<sequence>MQTNIKRKLKQQAKKQALSKGLKIVATLAITYGPGGILGKILKIVGSKWVIGYLTKRIVK</sequence>
<dbReference type="EMBL" id="CP003488">
    <property type="protein sequence ID" value="AFH95735.1"/>
    <property type="molecule type" value="Genomic_DNA"/>
</dbReference>
<dbReference type="HOGENOM" id="CLU_2937978_0_0_6"/>
<dbReference type="Proteomes" id="UP000005012">
    <property type="component" value="Chromosome"/>
</dbReference>
<protein>
    <recommendedName>
        <fullName evidence="3">Phage shock protein D</fullName>
    </recommendedName>
</protein>
<dbReference type="KEGG" id="psi:S70_19710"/>